<organism evidence="4 5">
    <name type="scientific">Brumicola blandensis</name>
    <dbReference type="NCBI Taxonomy" id="3075611"/>
    <lineage>
        <taxon>Bacteria</taxon>
        <taxon>Pseudomonadati</taxon>
        <taxon>Pseudomonadota</taxon>
        <taxon>Gammaproteobacteria</taxon>
        <taxon>Alteromonadales</taxon>
        <taxon>Alteromonadaceae</taxon>
        <taxon>Brumicola</taxon>
    </lineage>
</organism>
<dbReference type="PANTHER" id="PTHR42673">
    <property type="entry name" value="MALEYLACETOACETATE ISOMERASE"/>
    <property type="match status" value="1"/>
</dbReference>
<dbReference type="PROSITE" id="PS50405">
    <property type="entry name" value="GST_CTER"/>
    <property type="match status" value="1"/>
</dbReference>
<dbReference type="GO" id="GO:0005737">
    <property type="term" value="C:cytoplasm"/>
    <property type="evidence" value="ECO:0007669"/>
    <property type="project" value="InterPro"/>
</dbReference>
<dbReference type="InterPro" id="IPR034333">
    <property type="entry name" value="GST_Zeta_N"/>
</dbReference>
<evidence type="ECO:0000259" key="2">
    <source>
        <dbReference type="PROSITE" id="PS50404"/>
    </source>
</evidence>
<protein>
    <submittedName>
        <fullName evidence="4">Maleylacetoacetate isomerase</fullName>
        <ecNumber evidence="4">5.2.1.2</ecNumber>
    </submittedName>
</protein>
<dbReference type="SFLD" id="SFLDS00019">
    <property type="entry name" value="Glutathione_Transferase_(cytos"/>
    <property type="match status" value="1"/>
</dbReference>
<dbReference type="GO" id="GO:0006749">
    <property type="term" value="P:glutathione metabolic process"/>
    <property type="evidence" value="ECO:0007669"/>
    <property type="project" value="TreeGrafter"/>
</dbReference>
<dbReference type="CDD" id="cd03191">
    <property type="entry name" value="GST_C_Zeta"/>
    <property type="match status" value="1"/>
</dbReference>
<comment type="caution">
    <text evidence="4">The sequence shown here is derived from an EMBL/GenBank/DDBJ whole genome shotgun (WGS) entry which is preliminary data.</text>
</comment>
<dbReference type="SUPFAM" id="SSF47616">
    <property type="entry name" value="GST C-terminal domain-like"/>
    <property type="match status" value="1"/>
</dbReference>
<sequence length="219" mass="24943">MSLQLHGYWRSSASYRVRIALHLKQLAFDYIPVHLVKGGGQQKAEPYTRINPSMLVPTFIDDDEDVVLNQSMAILEYLDDKYPDSPQLLPSHSLDKARVRALAQDVACDIQPITNLRILETLKSDFNASAEDVKAWNQKWITTGFDALEKRLQTRSGQYSYGYDVTLADVCLIPQVYNAIRFEVDMSVYPLISKIWENCNKLDAFKKAAPENQVDAIRS</sequence>
<dbReference type="InterPro" id="IPR036282">
    <property type="entry name" value="Glutathione-S-Trfase_C_sf"/>
</dbReference>
<dbReference type="Gene3D" id="3.40.30.10">
    <property type="entry name" value="Glutaredoxin"/>
    <property type="match status" value="1"/>
</dbReference>
<evidence type="ECO:0000313" key="4">
    <source>
        <dbReference type="EMBL" id="MDT0582897.1"/>
    </source>
</evidence>
<dbReference type="SUPFAM" id="SSF52833">
    <property type="entry name" value="Thioredoxin-like"/>
    <property type="match status" value="1"/>
</dbReference>
<dbReference type="EMBL" id="JAVRIE010000003">
    <property type="protein sequence ID" value="MDT0582897.1"/>
    <property type="molecule type" value="Genomic_DNA"/>
</dbReference>
<reference evidence="4 5" key="1">
    <citation type="submission" date="2023-09" db="EMBL/GenBank/DDBJ databases">
        <authorList>
            <person name="Rey-Velasco X."/>
        </authorList>
    </citation>
    <scope>NUCLEOTIDE SEQUENCE [LARGE SCALE GENOMIC DNA]</scope>
    <source>
        <strain evidence="4 5">W409</strain>
    </source>
</reference>
<evidence type="ECO:0000313" key="5">
    <source>
        <dbReference type="Proteomes" id="UP001249020"/>
    </source>
</evidence>
<evidence type="ECO:0000259" key="3">
    <source>
        <dbReference type="PROSITE" id="PS50405"/>
    </source>
</evidence>
<gene>
    <name evidence="4" type="primary">maiA</name>
    <name evidence="4" type="ORF">RM544_10120</name>
</gene>
<dbReference type="InterPro" id="IPR036249">
    <property type="entry name" value="Thioredoxin-like_sf"/>
</dbReference>
<comment type="similarity">
    <text evidence="1">Belongs to the GST superfamily. Zeta family.</text>
</comment>
<dbReference type="InterPro" id="IPR040079">
    <property type="entry name" value="Glutathione_S-Trfase"/>
</dbReference>
<dbReference type="InterPro" id="IPR005955">
    <property type="entry name" value="GST_Zeta"/>
</dbReference>
<dbReference type="CDD" id="cd03042">
    <property type="entry name" value="GST_N_Zeta"/>
    <property type="match status" value="1"/>
</dbReference>
<dbReference type="RefSeq" id="WP_311361667.1">
    <property type="nucleotide sequence ID" value="NZ_JAVRIE010000003.1"/>
</dbReference>
<dbReference type="FunFam" id="1.20.1050.10:FF:000017">
    <property type="entry name" value="Maleylacetoacetate isomerase"/>
    <property type="match status" value="1"/>
</dbReference>
<dbReference type="PROSITE" id="PS50404">
    <property type="entry name" value="GST_NTER"/>
    <property type="match status" value="1"/>
</dbReference>
<dbReference type="EC" id="5.2.1.2" evidence="4"/>
<feature type="domain" description="GST C-terminal" evidence="3">
    <location>
        <begin position="92"/>
        <end position="219"/>
    </location>
</feature>
<dbReference type="GO" id="GO:0016034">
    <property type="term" value="F:maleylacetoacetate isomerase activity"/>
    <property type="evidence" value="ECO:0007669"/>
    <property type="project" value="UniProtKB-EC"/>
</dbReference>
<dbReference type="InterPro" id="IPR004045">
    <property type="entry name" value="Glutathione_S-Trfase_N"/>
</dbReference>
<dbReference type="PANTHER" id="PTHR42673:SF21">
    <property type="entry name" value="GLUTATHIONE S-TRANSFERASE YFCF"/>
    <property type="match status" value="1"/>
</dbReference>
<dbReference type="SFLD" id="SFLDG00358">
    <property type="entry name" value="Main_(cytGST)"/>
    <property type="match status" value="1"/>
</dbReference>
<dbReference type="Proteomes" id="UP001249020">
    <property type="component" value="Unassembled WGS sequence"/>
</dbReference>
<dbReference type="NCBIfam" id="TIGR01262">
    <property type="entry name" value="maiA"/>
    <property type="match status" value="1"/>
</dbReference>
<accession>A0AAW8R0V2</accession>
<dbReference type="InterPro" id="IPR010987">
    <property type="entry name" value="Glutathione-S-Trfase_C-like"/>
</dbReference>
<dbReference type="AlphaFoldDB" id="A0AAW8R0V2"/>
<dbReference type="Gene3D" id="1.20.1050.10">
    <property type="match status" value="1"/>
</dbReference>
<evidence type="ECO:0000256" key="1">
    <source>
        <dbReference type="ARBA" id="ARBA00010007"/>
    </source>
</evidence>
<proteinExistence type="inferred from homology"/>
<feature type="domain" description="GST N-terminal" evidence="2">
    <location>
        <begin position="1"/>
        <end position="86"/>
    </location>
</feature>
<dbReference type="InterPro" id="IPR034330">
    <property type="entry name" value="GST_Zeta_C"/>
</dbReference>
<name>A0AAW8R0V2_9ALTE</name>
<dbReference type="Pfam" id="PF13417">
    <property type="entry name" value="GST_N_3"/>
    <property type="match status" value="1"/>
</dbReference>
<dbReference type="GO" id="GO:0006559">
    <property type="term" value="P:L-phenylalanine catabolic process"/>
    <property type="evidence" value="ECO:0007669"/>
    <property type="project" value="TreeGrafter"/>
</dbReference>
<dbReference type="GO" id="GO:0004364">
    <property type="term" value="F:glutathione transferase activity"/>
    <property type="evidence" value="ECO:0007669"/>
    <property type="project" value="TreeGrafter"/>
</dbReference>
<keyword evidence="5" id="KW-1185">Reference proteome</keyword>
<keyword evidence="4" id="KW-0413">Isomerase</keyword>